<dbReference type="InterPro" id="IPR008927">
    <property type="entry name" value="6-PGluconate_DH-like_C_sf"/>
</dbReference>
<dbReference type="InterPro" id="IPR006115">
    <property type="entry name" value="6PGDH_NADP-bd"/>
</dbReference>
<dbReference type="Pfam" id="PF03446">
    <property type="entry name" value="NAD_binding_2"/>
    <property type="match status" value="1"/>
</dbReference>
<evidence type="ECO:0000256" key="1">
    <source>
        <dbReference type="ARBA" id="ARBA00007598"/>
    </source>
</evidence>
<accession>A0A0F4YL41</accession>
<dbReference type="PANTHER" id="PTHR43580:SF8">
    <property type="entry name" value="6-PHOSPHOGLUCONATE DEHYDROGENASE NADP-BINDING DOMAIN-CONTAINING PROTEIN-RELATED"/>
    <property type="match status" value="1"/>
</dbReference>
<dbReference type="Gene3D" id="1.10.1040.10">
    <property type="entry name" value="N-(1-d-carboxylethyl)-l-norvaline Dehydrogenase, domain 2"/>
    <property type="match status" value="1"/>
</dbReference>
<evidence type="ECO:0000256" key="2">
    <source>
        <dbReference type="ARBA" id="ARBA00023002"/>
    </source>
</evidence>
<protein>
    <submittedName>
        <fullName evidence="7">NAD binding domain of 6-phosphogluconate dehydrogenase</fullName>
    </submittedName>
</protein>
<dbReference type="Proteomes" id="UP000053958">
    <property type="component" value="Unassembled WGS sequence"/>
</dbReference>
<dbReference type="Gene3D" id="3.40.50.720">
    <property type="entry name" value="NAD(P)-binding Rossmann-like Domain"/>
    <property type="match status" value="1"/>
</dbReference>
<dbReference type="SUPFAM" id="SSF51735">
    <property type="entry name" value="NAD(P)-binding Rossmann-fold domains"/>
    <property type="match status" value="1"/>
</dbReference>
<dbReference type="AlphaFoldDB" id="A0A0F4YL41"/>
<feature type="domain" description="6-phosphogluconate dehydrogenase NADP-binding" evidence="5">
    <location>
        <begin position="5"/>
        <end position="167"/>
    </location>
</feature>
<gene>
    <name evidence="7" type="ORF">T310_7747</name>
</gene>
<reference evidence="7 8" key="1">
    <citation type="submission" date="2015-04" db="EMBL/GenBank/DDBJ databases">
        <authorList>
            <person name="Heijne W.H."/>
            <person name="Fedorova N.D."/>
            <person name="Nierman W.C."/>
            <person name="Vollebregt A.W."/>
            <person name="Zhao Z."/>
            <person name="Wu L."/>
            <person name="Kumar M."/>
            <person name="Stam H."/>
            <person name="van den Berg M.A."/>
            <person name="Pel H.J."/>
        </authorList>
    </citation>
    <scope>NUCLEOTIDE SEQUENCE [LARGE SCALE GENOMIC DNA]</scope>
    <source>
        <strain evidence="7 8">CBS 393.64</strain>
    </source>
</reference>
<feature type="active site" evidence="4">
    <location>
        <position position="180"/>
    </location>
</feature>
<dbReference type="InterPro" id="IPR013328">
    <property type="entry name" value="6PGD_dom2"/>
</dbReference>
<dbReference type="STRING" id="1408163.A0A0F4YL41"/>
<keyword evidence="8" id="KW-1185">Reference proteome</keyword>
<dbReference type="EMBL" id="LASV01000470">
    <property type="protein sequence ID" value="KKA18308.1"/>
    <property type="molecule type" value="Genomic_DNA"/>
</dbReference>
<dbReference type="GO" id="GO:0051287">
    <property type="term" value="F:NAD binding"/>
    <property type="evidence" value="ECO:0007669"/>
    <property type="project" value="InterPro"/>
</dbReference>
<comment type="caution">
    <text evidence="7">The sequence shown here is derived from an EMBL/GenBank/DDBJ whole genome shotgun (WGS) entry which is preliminary data.</text>
</comment>
<dbReference type="GO" id="GO:0050661">
    <property type="term" value="F:NADP binding"/>
    <property type="evidence" value="ECO:0007669"/>
    <property type="project" value="InterPro"/>
</dbReference>
<dbReference type="InterPro" id="IPR036291">
    <property type="entry name" value="NAD(P)-bd_dom_sf"/>
</dbReference>
<dbReference type="GO" id="GO:0016491">
    <property type="term" value="F:oxidoreductase activity"/>
    <property type="evidence" value="ECO:0007669"/>
    <property type="project" value="UniProtKB-KW"/>
</dbReference>
<sequence>MAATQIGWYGLGSMGLAMATNLQRHLSAKKSLNLIFSNRTLSRGDSLRELGGVPETSFEKVVDKCGIIFTMVSNDAVLDNLVTSITSSGLSLRSKIFVDCSTVHPDTVASAVSKLQAHEASFLAAPVFGGNPVATAGKLVFALGGANQATRDAIKPLIQDVMGRKVIDCGDDATKSSLLKIAGNIVTVSLMETVGEAQVFAEKTGLGTGLMEELIGEAFGQIAGGYSKRFWSGSDGVSSLTSGAYAPPLTERPGFGVSLAIKDANHALSMAKERGVELPGVQLARDNMVAAREYAGECLDSSAMYGILRQKAGLAFWNEKSRQGGK</sequence>
<name>A0A0F4YL41_RASE3</name>
<evidence type="ECO:0000313" key="8">
    <source>
        <dbReference type="Proteomes" id="UP000053958"/>
    </source>
</evidence>
<proteinExistence type="inferred from homology"/>
<dbReference type="InterPro" id="IPR051265">
    <property type="entry name" value="HIBADH-related_NP60_sf"/>
</dbReference>
<dbReference type="PIRSF" id="PIRSF000103">
    <property type="entry name" value="HIBADH"/>
    <property type="match status" value="1"/>
</dbReference>
<feature type="domain" description="3-hydroxyisobutyrate dehydrogenase-like NAD-binding" evidence="6">
    <location>
        <begin position="178"/>
        <end position="307"/>
    </location>
</feature>
<evidence type="ECO:0000259" key="5">
    <source>
        <dbReference type="Pfam" id="PF03446"/>
    </source>
</evidence>
<dbReference type="PANTHER" id="PTHR43580">
    <property type="entry name" value="OXIDOREDUCTASE GLYR1-RELATED"/>
    <property type="match status" value="1"/>
</dbReference>
<keyword evidence="3" id="KW-0520">NAD</keyword>
<dbReference type="InterPro" id="IPR029154">
    <property type="entry name" value="HIBADH-like_NADP-bd"/>
</dbReference>
<dbReference type="SUPFAM" id="SSF48179">
    <property type="entry name" value="6-phosphogluconate dehydrogenase C-terminal domain-like"/>
    <property type="match status" value="1"/>
</dbReference>
<evidence type="ECO:0000256" key="3">
    <source>
        <dbReference type="ARBA" id="ARBA00023027"/>
    </source>
</evidence>
<organism evidence="7 8">
    <name type="scientific">Rasamsonia emersonii (strain ATCC 16479 / CBS 393.64 / IMI 116815)</name>
    <dbReference type="NCBI Taxonomy" id="1408163"/>
    <lineage>
        <taxon>Eukaryota</taxon>
        <taxon>Fungi</taxon>
        <taxon>Dikarya</taxon>
        <taxon>Ascomycota</taxon>
        <taxon>Pezizomycotina</taxon>
        <taxon>Eurotiomycetes</taxon>
        <taxon>Eurotiomycetidae</taxon>
        <taxon>Eurotiales</taxon>
        <taxon>Trichocomaceae</taxon>
        <taxon>Rasamsonia</taxon>
    </lineage>
</organism>
<dbReference type="GeneID" id="25320013"/>
<evidence type="ECO:0000256" key="4">
    <source>
        <dbReference type="PIRSR" id="PIRSR000103-1"/>
    </source>
</evidence>
<comment type="similarity">
    <text evidence="1">Belongs to the HIBADH-related family. NP60 subfamily.</text>
</comment>
<dbReference type="OrthoDB" id="435038at2759"/>
<dbReference type="RefSeq" id="XP_013324920.1">
    <property type="nucleotide sequence ID" value="XM_013469466.1"/>
</dbReference>
<keyword evidence="2" id="KW-0560">Oxidoreductase</keyword>
<dbReference type="Pfam" id="PF14833">
    <property type="entry name" value="NAD_binding_11"/>
    <property type="match status" value="1"/>
</dbReference>
<evidence type="ECO:0000313" key="7">
    <source>
        <dbReference type="EMBL" id="KKA18308.1"/>
    </source>
</evidence>
<dbReference type="InterPro" id="IPR015815">
    <property type="entry name" value="HIBADH-related"/>
</dbReference>
<evidence type="ECO:0000259" key="6">
    <source>
        <dbReference type="Pfam" id="PF14833"/>
    </source>
</evidence>